<dbReference type="InterPro" id="IPR005123">
    <property type="entry name" value="Oxoglu/Fe-dep_dioxygenase_dom"/>
</dbReference>
<evidence type="ECO:0000313" key="8">
    <source>
        <dbReference type="EMBL" id="EUB62619.1"/>
    </source>
</evidence>
<keyword evidence="2" id="KW-0479">Metal-binding</keyword>
<keyword evidence="6" id="KW-0732">Signal</keyword>
<dbReference type="PANTHER" id="PTHR10730">
    <property type="entry name" value="PROCOLLAGEN-LYSINE,2-OXOGLUTARATE 5-DIOXYGENASE/GLYCOSYLTRANSFERASE 25 FAMILY MEMBER"/>
    <property type="match status" value="1"/>
</dbReference>
<dbReference type="GO" id="GO:0016705">
    <property type="term" value="F:oxidoreductase activity, acting on paired donors, with incorporation or reduction of molecular oxygen"/>
    <property type="evidence" value="ECO:0007669"/>
    <property type="project" value="InterPro"/>
</dbReference>
<dbReference type="KEGG" id="egl:EGR_02415"/>
<evidence type="ECO:0000256" key="2">
    <source>
        <dbReference type="ARBA" id="ARBA00022723"/>
    </source>
</evidence>
<evidence type="ECO:0000256" key="1">
    <source>
        <dbReference type="ARBA" id="ARBA00001961"/>
    </source>
</evidence>
<dbReference type="SMART" id="SM00702">
    <property type="entry name" value="P4Hc"/>
    <property type="match status" value="1"/>
</dbReference>
<feature type="chain" id="PRO_5004885733" evidence="6">
    <location>
        <begin position="20"/>
        <end position="705"/>
    </location>
</feature>
<dbReference type="AlphaFoldDB" id="W6V808"/>
<evidence type="ECO:0000256" key="6">
    <source>
        <dbReference type="SAM" id="SignalP"/>
    </source>
</evidence>
<evidence type="ECO:0000259" key="7">
    <source>
        <dbReference type="PROSITE" id="PS51471"/>
    </source>
</evidence>
<name>W6V808_ECHGR</name>
<keyword evidence="3" id="KW-0223">Dioxygenase</keyword>
<organism evidence="8 9">
    <name type="scientific">Echinococcus granulosus</name>
    <name type="common">Hydatid tapeworm</name>
    <dbReference type="NCBI Taxonomy" id="6210"/>
    <lineage>
        <taxon>Eukaryota</taxon>
        <taxon>Metazoa</taxon>
        <taxon>Spiralia</taxon>
        <taxon>Lophotrochozoa</taxon>
        <taxon>Platyhelminthes</taxon>
        <taxon>Cestoda</taxon>
        <taxon>Eucestoda</taxon>
        <taxon>Cyclophyllidea</taxon>
        <taxon>Taeniidae</taxon>
        <taxon>Echinococcus</taxon>
        <taxon>Echinococcus granulosus group</taxon>
    </lineage>
</organism>
<dbReference type="Pfam" id="PF25342">
    <property type="entry name" value="GT_PLOD"/>
    <property type="match status" value="1"/>
</dbReference>
<evidence type="ECO:0000256" key="4">
    <source>
        <dbReference type="ARBA" id="ARBA00023002"/>
    </source>
</evidence>
<comment type="caution">
    <text evidence="8">The sequence shown here is derived from an EMBL/GenBank/DDBJ whole genome shotgun (WGS) entry which is preliminary data.</text>
</comment>
<dbReference type="InterPro" id="IPR050757">
    <property type="entry name" value="Collagen_mod_GT25"/>
</dbReference>
<dbReference type="RefSeq" id="XP_024353815.1">
    <property type="nucleotide sequence ID" value="XM_024491664.1"/>
</dbReference>
<evidence type="ECO:0000256" key="5">
    <source>
        <dbReference type="ARBA" id="ARBA00023004"/>
    </source>
</evidence>
<gene>
    <name evidence="8" type="ORF">EGR_02415</name>
</gene>
<accession>W6V808</accession>
<evidence type="ECO:0000256" key="3">
    <source>
        <dbReference type="ARBA" id="ARBA00022964"/>
    </source>
</evidence>
<keyword evidence="4" id="KW-0560">Oxidoreductase</keyword>
<dbReference type="InterPro" id="IPR006620">
    <property type="entry name" value="Pro_4_hyd_alph"/>
</dbReference>
<dbReference type="InterPro" id="IPR057589">
    <property type="entry name" value="GT_PLOD"/>
</dbReference>
<proteinExistence type="predicted"/>
<evidence type="ECO:0000313" key="9">
    <source>
        <dbReference type="Proteomes" id="UP000019149"/>
    </source>
</evidence>
<dbReference type="PROSITE" id="PS51471">
    <property type="entry name" value="FE2OG_OXY"/>
    <property type="match status" value="1"/>
</dbReference>
<comment type="cofactor">
    <cofactor evidence="1">
        <name>L-ascorbate</name>
        <dbReference type="ChEBI" id="CHEBI:38290"/>
    </cofactor>
</comment>
<dbReference type="OMA" id="HEAIPRP"/>
<protein>
    <submittedName>
        <fullName evidence="8">Procollagen-lysine,2-oxoglutarate 5-dioxygenase 2</fullName>
    </submittedName>
</protein>
<sequence>MVTPVSLLVSMLCVTSTLSAPALQVIGLRGAPDDASERCKRSADVFGYYYTEIDLSDFGRTPDEVKDEVKLAKVKQAVENSDSEYVLIIDSHLSILIGRPNDLIQTAENLRADYIFIAGDSASADEKPKPEAMFYGLFTRTKLLHEAIPRPPPMLNKDYVKSYLEGIEKQSASVLMDTSSNFFQQITTDAADLNIRFEHDRGYIQNVRTDTVPVVAVAANDHVSKRELNGVSNYLTRSWSPETGCQICDEDRIDLEKLQADDYPVVMLGVFIVRPTPFLESFFKRLANLDYPKSHIHLITFCAIPEQQKFVDDFLDKHGSHYRSVEEIGSDLYKEQDKVFLHVANMCLERPECQNLFYAEGTAQFTWPGTLKHLVSTNRSVVAPLMTRHNAFWSTFWGDIADDGSYKRSNDYFEIVERRKRGLWNVPLVGSTFLLSRWALSEITSDFIEEQFFYLSLTSTTTKKNVFMYVDNRVQFGRLTNPTTFGLVHLHNDLWQLFDNPVDWEESYIHPDYYKFTNKSITKDDFEQPCQDVFWMPLMSELFCRQLVEEMEHYGKWSDGSNYDARLESGYEAVPTRDIHMRQIDWEEHWLHVLRTYVYPIQLKLWEGYNEKPWARMNFVVRYKPGEQASLRFHHDASTYTLDMALNRAHVDYEGGGVHFLRYGCKLVDTRVGWPLIFPGRLTHLHEGMETTSGIRYIFVTFVNP</sequence>
<dbReference type="GO" id="GO:0051213">
    <property type="term" value="F:dioxygenase activity"/>
    <property type="evidence" value="ECO:0007669"/>
    <property type="project" value="UniProtKB-KW"/>
</dbReference>
<dbReference type="CTD" id="36338130"/>
<dbReference type="GO" id="GO:0031418">
    <property type="term" value="F:L-ascorbic acid binding"/>
    <property type="evidence" value="ECO:0007669"/>
    <property type="project" value="InterPro"/>
</dbReference>
<dbReference type="Proteomes" id="UP000019149">
    <property type="component" value="Unassembled WGS sequence"/>
</dbReference>
<keyword evidence="9" id="KW-1185">Reference proteome</keyword>
<dbReference type="STRING" id="6210.W6V808"/>
<dbReference type="Gene3D" id="2.60.120.620">
    <property type="entry name" value="q2cbj1_9rhob like domain"/>
    <property type="match status" value="1"/>
</dbReference>
<feature type="signal peptide" evidence="6">
    <location>
        <begin position="1"/>
        <end position="19"/>
    </location>
</feature>
<dbReference type="GeneID" id="36338130"/>
<keyword evidence="5" id="KW-0408">Iron</keyword>
<feature type="domain" description="Fe2OG dioxygenase" evidence="7">
    <location>
        <begin position="613"/>
        <end position="705"/>
    </location>
</feature>
<dbReference type="GO" id="GO:0005506">
    <property type="term" value="F:iron ion binding"/>
    <property type="evidence" value="ECO:0007669"/>
    <property type="project" value="InterPro"/>
</dbReference>
<dbReference type="EMBL" id="APAU02000011">
    <property type="protein sequence ID" value="EUB62619.1"/>
    <property type="molecule type" value="Genomic_DNA"/>
</dbReference>
<dbReference type="OrthoDB" id="69177at2759"/>
<dbReference type="PANTHER" id="PTHR10730:SF45">
    <property type="entry name" value="PROCOLLAGEN-LYSINE,2-OXOGLUTARATE 5-DIOXYGENASE"/>
    <property type="match status" value="1"/>
</dbReference>
<reference evidence="8 9" key="1">
    <citation type="journal article" date="2013" name="Nat. Genet.">
        <title>The genome of the hydatid tapeworm Echinococcus granulosus.</title>
        <authorList>
            <person name="Zheng H."/>
            <person name="Zhang W."/>
            <person name="Zhang L."/>
            <person name="Zhang Z."/>
            <person name="Li J."/>
            <person name="Lu G."/>
            <person name="Zhu Y."/>
            <person name="Wang Y."/>
            <person name="Huang Y."/>
            <person name="Liu J."/>
            <person name="Kang H."/>
            <person name="Chen J."/>
            <person name="Wang L."/>
            <person name="Chen A."/>
            <person name="Yu S."/>
            <person name="Gao Z."/>
            <person name="Jin L."/>
            <person name="Gu W."/>
            <person name="Wang Z."/>
            <person name="Zhao L."/>
            <person name="Shi B."/>
            <person name="Wen H."/>
            <person name="Lin R."/>
            <person name="Jones M.K."/>
            <person name="Brejova B."/>
            <person name="Vinar T."/>
            <person name="Zhao G."/>
            <person name="McManus D.P."/>
            <person name="Chen Z."/>
            <person name="Zhou Y."/>
            <person name="Wang S."/>
        </authorList>
    </citation>
    <scope>NUCLEOTIDE SEQUENCE [LARGE SCALE GENOMIC DNA]</scope>
</reference>